<proteinExistence type="inferred from homology"/>
<dbReference type="InterPro" id="IPR036291">
    <property type="entry name" value="NAD(P)-bd_dom_sf"/>
</dbReference>
<dbReference type="PRINTS" id="PR00080">
    <property type="entry name" value="SDRFAMILY"/>
</dbReference>
<dbReference type="NCBIfam" id="NF005559">
    <property type="entry name" value="PRK07231.1"/>
    <property type="match status" value="1"/>
</dbReference>
<keyword evidence="2" id="KW-0560">Oxidoreductase</keyword>
<dbReference type="PANTHER" id="PTHR42760:SF115">
    <property type="entry name" value="3-OXOACYL-[ACYL-CARRIER-PROTEIN] REDUCTASE FABG"/>
    <property type="match status" value="1"/>
</dbReference>
<evidence type="ECO:0000259" key="3">
    <source>
        <dbReference type="SMART" id="SM00822"/>
    </source>
</evidence>
<gene>
    <name evidence="4" type="ORF">ADL15_44950</name>
</gene>
<feature type="domain" description="Ketoreductase" evidence="3">
    <location>
        <begin position="6"/>
        <end position="192"/>
    </location>
</feature>
<dbReference type="PRINTS" id="PR00081">
    <property type="entry name" value="GDHRDH"/>
</dbReference>
<dbReference type="GO" id="GO:0016616">
    <property type="term" value="F:oxidoreductase activity, acting on the CH-OH group of donors, NAD or NADP as acceptor"/>
    <property type="evidence" value="ECO:0007669"/>
    <property type="project" value="TreeGrafter"/>
</dbReference>
<dbReference type="AlphaFoldDB" id="A0A124G7U7"/>
<dbReference type="Pfam" id="PF13561">
    <property type="entry name" value="adh_short_C2"/>
    <property type="match status" value="1"/>
</dbReference>
<dbReference type="RefSeq" id="WP_067705766.1">
    <property type="nucleotide sequence ID" value="NZ_LLZH01000326.1"/>
</dbReference>
<sequence>MRLTDRVAVVTGGTSGIGRAVAQRLLDEGAAAVVITGRDARRGAEVADQLGKHAHFRAQDVVREEQWPALLDEVIGRFGRLDVLVNNAGSSGGDEPQDPAGTTLPHWRTIMADNLDSVFLGCRAAVAVMGRATPGSIVNMSSTAALMSTPRFVAYGAAKAAVTHLTRSVAVHCARAGLTLRCNSVHPAMIDTELGASLLQQFDADPQRARDGYLTRVPLGELGRPEDVAGAVAYLASDDSRYVTGTQLVVSGGLGA</sequence>
<organism evidence="4 5">
    <name type="scientific">Actinoplanes awajinensis subsp. mycoplanecinus</name>
    <dbReference type="NCBI Taxonomy" id="135947"/>
    <lineage>
        <taxon>Bacteria</taxon>
        <taxon>Bacillati</taxon>
        <taxon>Actinomycetota</taxon>
        <taxon>Actinomycetes</taxon>
        <taxon>Micromonosporales</taxon>
        <taxon>Micromonosporaceae</taxon>
        <taxon>Actinoplanes</taxon>
    </lineage>
</organism>
<dbReference type="PANTHER" id="PTHR42760">
    <property type="entry name" value="SHORT-CHAIN DEHYDROGENASES/REDUCTASES FAMILY MEMBER"/>
    <property type="match status" value="1"/>
</dbReference>
<name>A0A124G7U7_9ACTN</name>
<keyword evidence="5" id="KW-1185">Reference proteome</keyword>
<evidence type="ECO:0000313" key="5">
    <source>
        <dbReference type="Proteomes" id="UP000053244"/>
    </source>
</evidence>
<accession>A0A124G7U7</accession>
<dbReference type="Gene3D" id="3.40.50.720">
    <property type="entry name" value="NAD(P)-binding Rossmann-like Domain"/>
    <property type="match status" value="1"/>
</dbReference>
<evidence type="ECO:0000313" key="4">
    <source>
        <dbReference type="EMBL" id="KUL23965.1"/>
    </source>
</evidence>
<evidence type="ECO:0000256" key="2">
    <source>
        <dbReference type="ARBA" id="ARBA00023002"/>
    </source>
</evidence>
<dbReference type="InterPro" id="IPR020904">
    <property type="entry name" value="Sc_DH/Rdtase_CS"/>
</dbReference>
<dbReference type="EMBL" id="LLZH01000326">
    <property type="protein sequence ID" value="KUL23965.1"/>
    <property type="molecule type" value="Genomic_DNA"/>
</dbReference>
<dbReference type="FunFam" id="3.40.50.720:FF:000084">
    <property type="entry name" value="Short-chain dehydrogenase reductase"/>
    <property type="match status" value="1"/>
</dbReference>
<evidence type="ECO:0000256" key="1">
    <source>
        <dbReference type="ARBA" id="ARBA00006484"/>
    </source>
</evidence>
<dbReference type="SUPFAM" id="SSF51735">
    <property type="entry name" value="NAD(P)-binding Rossmann-fold domains"/>
    <property type="match status" value="1"/>
</dbReference>
<dbReference type="InterPro" id="IPR057326">
    <property type="entry name" value="KR_dom"/>
</dbReference>
<dbReference type="InterPro" id="IPR002347">
    <property type="entry name" value="SDR_fam"/>
</dbReference>
<dbReference type="OrthoDB" id="517007at2"/>
<comment type="caution">
    <text evidence="4">The sequence shown here is derived from an EMBL/GenBank/DDBJ whole genome shotgun (WGS) entry which is preliminary data.</text>
</comment>
<reference evidence="4 5" key="1">
    <citation type="submission" date="2015-10" db="EMBL/GenBank/DDBJ databases">
        <authorList>
            <person name="Gilbert D.G."/>
        </authorList>
    </citation>
    <scope>NUCLEOTIDE SEQUENCE [LARGE SCALE GENOMIC DNA]</scope>
    <source>
        <strain evidence="4 5">NRRL B-16712</strain>
    </source>
</reference>
<comment type="similarity">
    <text evidence="1">Belongs to the short-chain dehydrogenases/reductases (SDR) family.</text>
</comment>
<dbReference type="SMART" id="SM00822">
    <property type="entry name" value="PKS_KR"/>
    <property type="match status" value="1"/>
</dbReference>
<dbReference type="PROSITE" id="PS00061">
    <property type="entry name" value="ADH_SHORT"/>
    <property type="match status" value="1"/>
</dbReference>
<dbReference type="Proteomes" id="UP000053244">
    <property type="component" value="Unassembled WGS sequence"/>
</dbReference>
<protein>
    <recommendedName>
        <fullName evidence="3">Ketoreductase domain-containing protein</fullName>
    </recommendedName>
</protein>